<accession>A0ABZ2LAS8</accession>
<keyword evidence="3" id="KW-1185">Reference proteome</keyword>
<reference evidence="2" key="1">
    <citation type="submission" date="2021-12" db="EMBL/GenBank/DDBJ databases">
        <title>Discovery of the Pendulisporaceae a myxobacterial family with distinct sporulation behavior and unique specialized metabolism.</title>
        <authorList>
            <person name="Garcia R."/>
            <person name="Popoff A."/>
            <person name="Bader C.D."/>
            <person name="Loehr J."/>
            <person name="Walesch S."/>
            <person name="Walt C."/>
            <person name="Boldt J."/>
            <person name="Bunk B."/>
            <person name="Haeckl F.J.F.P.J."/>
            <person name="Gunesch A.P."/>
            <person name="Birkelbach J."/>
            <person name="Nuebel U."/>
            <person name="Pietschmann T."/>
            <person name="Bach T."/>
            <person name="Mueller R."/>
        </authorList>
    </citation>
    <scope>NUCLEOTIDE SEQUENCE</scope>
    <source>
        <strain evidence="2">MSr11367</strain>
    </source>
</reference>
<keyword evidence="1" id="KW-0472">Membrane</keyword>
<feature type="transmembrane region" description="Helical" evidence="1">
    <location>
        <begin position="223"/>
        <end position="245"/>
    </location>
</feature>
<evidence type="ECO:0000313" key="2">
    <source>
        <dbReference type="EMBL" id="WXB07877.1"/>
    </source>
</evidence>
<keyword evidence="1" id="KW-0812">Transmembrane</keyword>
<evidence type="ECO:0000256" key="1">
    <source>
        <dbReference type="SAM" id="Phobius"/>
    </source>
</evidence>
<evidence type="ECO:0000313" key="3">
    <source>
        <dbReference type="Proteomes" id="UP001374803"/>
    </source>
</evidence>
<proteinExistence type="predicted"/>
<dbReference type="EMBL" id="CP089983">
    <property type="protein sequence ID" value="WXB07877.1"/>
    <property type="molecule type" value="Genomic_DNA"/>
</dbReference>
<dbReference type="Proteomes" id="UP001374803">
    <property type="component" value="Chromosome"/>
</dbReference>
<feature type="transmembrane region" description="Helical" evidence="1">
    <location>
        <begin position="6"/>
        <end position="26"/>
    </location>
</feature>
<name>A0ABZ2LAS8_9BACT</name>
<protein>
    <recommendedName>
        <fullName evidence="4">Glycosyltransferase RgtA/B/C/D-like domain-containing protein</fullName>
    </recommendedName>
</protein>
<dbReference type="RefSeq" id="WP_394837545.1">
    <property type="nucleotide sequence ID" value="NZ_CP089929.1"/>
</dbReference>
<feature type="transmembrane region" description="Helical" evidence="1">
    <location>
        <begin position="173"/>
        <end position="203"/>
    </location>
</feature>
<sequence>MTKLDAAWALAGVVVALVPCLFMWGFTVDDALISVRYARHLASGAGYRFNAGGPVTDGVTPLPWPWLLAAVAKGPALDVLICAKCMGLAAWTAASAALGVAVGRAPAAPWFKAAALGSVALSLPVAAHAVSGMETAFAMACATGAVLCAQGHRRASAALAGVAAAFRPEMAPWALVMGVGAGWTNAVVAFVPFLVCALVRLAVFGRAAPLAVLAKPSDLAHGAVYAAAALLVAATPMVAMAPWGILRGARGLKVTALAALAHVAAIVAVGGDWMPYARLLAPIAPSLAWVGVLAFPQVHRGASAVRAGLALLVGAANFANAGPAGRGVGDDRRALIELARPRLEALGSVAAVDIGWVSAATEAPVIDLAGVTDPDVAVLPGGHTSKRIDAALLLSKNPEALLFHVRGPMPANWQDARYAYAVEARLAHSELIAAHYAPRAFLALGRTGTGYLLLVRK</sequence>
<evidence type="ECO:0008006" key="4">
    <source>
        <dbReference type="Google" id="ProtNLM"/>
    </source>
</evidence>
<keyword evidence="1" id="KW-1133">Transmembrane helix</keyword>
<organism evidence="2 3">
    <name type="scientific">Pendulispora rubella</name>
    <dbReference type="NCBI Taxonomy" id="2741070"/>
    <lineage>
        <taxon>Bacteria</taxon>
        <taxon>Pseudomonadati</taxon>
        <taxon>Myxococcota</taxon>
        <taxon>Myxococcia</taxon>
        <taxon>Myxococcales</taxon>
        <taxon>Sorangiineae</taxon>
        <taxon>Pendulisporaceae</taxon>
        <taxon>Pendulispora</taxon>
    </lineage>
</organism>
<feature type="transmembrane region" description="Helical" evidence="1">
    <location>
        <begin position="252"/>
        <end position="270"/>
    </location>
</feature>
<gene>
    <name evidence="2" type="ORF">LVJ94_11615</name>
</gene>